<accession>A0A4Z0W379</accession>
<reference evidence="3 4" key="1">
    <citation type="submission" date="2019-04" db="EMBL/GenBank/DDBJ databases">
        <title>Natronospirillum operosus gen. nov., sp. nov., a haloalkaliphilic satellite isolated from decaying biomass of laboratory culture of cyanobacterium Geitlerinema sp. and proposal of Natronospirillaceae fam. nov. and Saccharospirillaceae fam. nov.</title>
        <authorList>
            <person name="Kevbrin V."/>
            <person name="Boltyanskaya Y."/>
            <person name="Koziaeva V."/>
            <person name="Grouzdev D.S."/>
            <person name="Park M."/>
            <person name="Cho J."/>
        </authorList>
    </citation>
    <scope>NUCLEOTIDE SEQUENCE [LARGE SCALE GENOMIC DNA]</scope>
    <source>
        <strain evidence="3 4">G-116</strain>
    </source>
</reference>
<dbReference type="PANTHER" id="PTHR33376">
    <property type="match status" value="1"/>
</dbReference>
<dbReference type="InterPro" id="IPR018389">
    <property type="entry name" value="DctP_fam"/>
</dbReference>
<gene>
    <name evidence="3" type="ORF">E4656_15635</name>
</gene>
<comment type="caution">
    <text evidence="3">The sequence shown here is derived from an EMBL/GenBank/DDBJ whole genome shotgun (WGS) entry which is preliminary data.</text>
</comment>
<dbReference type="AlphaFoldDB" id="A0A4Z0W379"/>
<keyword evidence="4" id="KW-1185">Reference proteome</keyword>
<dbReference type="OrthoDB" id="9177965at2"/>
<evidence type="ECO:0000256" key="2">
    <source>
        <dbReference type="SAM" id="SignalP"/>
    </source>
</evidence>
<organism evidence="3 4">
    <name type="scientific">Natronospirillum operosum</name>
    <dbReference type="NCBI Taxonomy" id="2759953"/>
    <lineage>
        <taxon>Bacteria</taxon>
        <taxon>Pseudomonadati</taxon>
        <taxon>Pseudomonadota</taxon>
        <taxon>Gammaproteobacteria</taxon>
        <taxon>Oceanospirillales</taxon>
        <taxon>Natronospirillaceae</taxon>
        <taxon>Natronospirillum</taxon>
    </lineage>
</organism>
<dbReference type="Gene3D" id="3.40.190.170">
    <property type="entry name" value="Bacterial extracellular solute-binding protein, family 7"/>
    <property type="match status" value="1"/>
</dbReference>
<proteinExistence type="predicted"/>
<feature type="chain" id="PRO_5021456876" evidence="2">
    <location>
        <begin position="27"/>
        <end position="344"/>
    </location>
</feature>
<evidence type="ECO:0000256" key="1">
    <source>
        <dbReference type="ARBA" id="ARBA00022729"/>
    </source>
</evidence>
<keyword evidence="1 2" id="KW-0732">Signal</keyword>
<dbReference type="GO" id="GO:0055085">
    <property type="term" value="P:transmembrane transport"/>
    <property type="evidence" value="ECO:0007669"/>
    <property type="project" value="InterPro"/>
</dbReference>
<dbReference type="CDD" id="cd13665">
    <property type="entry name" value="PBP2_TRAP_Dctp3_4"/>
    <property type="match status" value="1"/>
</dbReference>
<dbReference type="EMBL" id="SRMF01000008">
    <property type="protein sequence ID" value="TGG91459.1"/>
    <property type="molecule type" value="Genomic_DNA"/>
</dbReference>
<dbReference type="Proteomes" id="UP000297475">
    <property type="component" value="Unassembled WGS sequence"/>
</dbReference>
<dbReference type="Pfam" id="PF03480">
    <property type="entry name" value="DctP"/>
    <property type="match status" value="1"/>
</dbReference>
<evidence type="ECO:0000313" key="3">
    <source>
        <dbReference type="EMBL" id="TGG91459.1"/>
    </source>
</evidence>
<dbReference type="InterPro" id="IPR038404">
    <property type="entry name" value="TRAP_DctP_sf"/>
</dbReference>
<sequence length="344" mass="37097">MPFKPNKLCLSLAVGALTLTCAAANAQADLRFASWLPDSHPLSTGGFEAWMESITEATDGSVTFTLYPAQQLGAAEDHHDMARDGISDISFTNLSYTTGRFPISGAAEIPFVVSDPIAASGVYHDWYQEQGAHEVTGAKVCMLFLQPTGAIHMSGERVVMPEDLSGLNMRPPNGIVGTMFNSLGASNVQVSAPESREAIARGVADGIGFPWDSLNTFGINDVVDYHLDVPLYVNVFGLIMNQNTYDSLSPEDQAVMDEHCSAEWSSRLIGDWNAAGAEARQGFIDNPDHEVYTPDDSEVSAWVDAASELQASWAEDVRANGGDPDALWEDLTDRLRAVDALYGD</sequence>
<dbReference type="PANTHER" id="PTHR33376:SF15">
    <property type="entry name" value="BLL6794 PROTEIN"/>
    <property type="match status" value="1"/>
</dbReference>
<feature type="signal peptide" evidence="2">
    <location>
        <begin position="1"/>
        <end position="26"/>
    </location>
</feature>
<protein>
    <submittedName>
        <fullName evidence="3">TRAP transporter substrate-binding protein</fullName>
    </submittedName>
</protein>
<name>A0A4Z0W379_9GAMM</name>
<dbReference type="NCBIfam" id="NF037995">
    <property type="entry name" value="TRAP_S1"/>
    <property type="match status" value="1"/>
</dbReference>
<evidence type="ECO:0000313" key="4">
    <source>
        <dbReference type="Proteomes" id="UP000297475"/>
    </source>
</evidence>
<dbReference type="RefSeq" id="WP_135484243.1">
    <property type="nucleotide sequence ID" value="NZ_SRMF01000008.1"/>
</dbReference>